<dbReference type="AlphaFoldDB" id="A0AAX0WV18"/>
<dbReference type="InterPro" id="IPR019261">
    <property type="entry name" value="PARG_cat_microbial"/>
</dbReference>
<feature type="domain" description="Microbial-type PARG catalytic" evidence="1">
    <location>
        <begin position="69"/>
        <end position="150"/>
    </location>
</feature>
<name>A0AAX0WV18_9GAMM</name>
<dbReference type="InterPro" id="IPR012664">
    <property type="entry name" value="CHP02452"/>
</dbReference>
<protein>
    <submittedName>
        <fullName evidence="2">TIGR02452 family protein</fullName>
    </submittedName>
</protein>
<organism evidence="2 3">
    <name type="scientific">Legionella anisa</name>
    <dbReference type="NCBI Taxonomy" id="28082"/>
    <lineage>
        <taxon>Bacteria</taxon>
        <taxon>Pseudomonadati</taxon>
        <taxon>Pseudomonadota</taxon>
        <taxon>Gammaproteobacteria</taxon>
        <taxon>Legionellales</taxon>
        <taxon>Legionellaceae</taxon>
        <taxon>Legionella</taxon>
    </lineage>
</organism>
<proteinExistence type="predicted"/>
<keyword evidence="3" id="KW-1185">Reference proteome</keyword>
<dbReference type="RefSeq" id="WP_019233790.1">
    <property type="nucleotide sequence ID" value="NZ_CAAAHR010000101.1"/>
</dbReference>
<dbReference type="EMBL" id="NBTX02000004">
    <property type="protein sequence ID" value="PNL62423.1"/>
    <property type="molecule type" value="Genomic_DNA"/>
</dbReference>
<sequence length="365" mass="41645">MRARFFRRVSSHSVSYSLLKEAYKAQKPGLISGALSGRSWRYQSMGKTIEQITNPEEQKKLQQHATDNLKRWAKTKSRAPLKVEVVPKDWGTATLEATKEHGELYSVLNMANSLYPGGAVFEGGNAQEENMWHRTTCALSLMNKWIKFDNNTYSFLYTEEGRKLVEARKKMTDAEIGILKERCPEVFSSDELYKVLFSKEPRVCFRGEELYFDPSSENEYISRGHEPNPDISYLFLPASSIFPFYELRSAAPEHFTESQSQAPEVLKAYEANLRRRIAAQLDTLILEGRPYAILGAWGCGAFKNDPKLVAKIYAEEIEKRAHFFQHIMFPIIDTGSYSQNFDIFSETLTGIVLGESNALRNTNKA</sequence>
<evidence type="ECO:0000259" key="1">
    <source>
        <dbReference type="Pfam" id="PF10021"/>
    </source>
</evidence>
<dbReference type="Pfam" id="PF10021">
    <property type="entry name" value="PARG_cat_microb"/>
    <property type="match status" value="1"/>
</dbReference>
<dbReference type="PANTHER" id="PTHR35596">
    <property type="entry name" value="DUF2263 DOMAIN-CONTAINING PROTEIN"/>
    <property type="match status" value="1"/>
</dbReference>
<dbReference type="NCBIfam" id="TIGR02452">
    <property type="entry name" value="TIGR02452 family protein"/>
    <property type="match status" value="1"/>
</dbReference>
<dbReference type="Gene3D" id="3.40.220.10">
    <property type="entry name" value="Leucine Aminopeptidase, subunit E, domain 1"/>
    <property type="match status" value="2"/>
</dbReference>
<dbReference type="InterPro" id="IPR043472">
    <property type="entry name" value="Macro_dom-like"/>
</dbReference>
<dbReference type="Proteomes" id="UP000192511">
    <property type="component" value="Unassembled WGS sequence"/>
</dbReference>
<reference evidence="2" key="1">
    <citation type="submission" date="2017-12" db="EMBL/GenBank/DDBJ databases">
        <title>FDA dAtabase for Regulatory Grade micrObial Sequences (FDA-ARGOS): Supporting development and validation of Infectious Disease Dx tests.</title>
        <authorList>
            <person name="Kerrigan L."/>
            <person name="Tallon L.J."/>
            <person name="Sadzewicz L."/>
            <person name="Sengamalay N."/>
            <person name="Ott S."/>
            <person name="Godinez A."/>
            <person name="Nagaraj S."/>
            <person name="Vavikolanu K."/>
            <person name="Vyas G."/>
            <person name="Nadendla S."/>
            <person name="Aluvathingal J."/>
            <person name="Sichtig H."/>
        </authorList>
    </citation>
    <scope>NUCLEOTIDE SEQUENCE [LARGE SCALE GENOMIC DNA]</scope>
    <source>
        <strain evidence="2">FDAARGOS_200</strain>
    </source>
</reference>
<evidence type="ECO:0000313" key="2">
    <source>
        <dbReference type="EMBL" id="PNL62423.1"/>
    </source>
</evidence>
<accession>A0AAX0WV18</accession>
<dbReference type="GeneID" id="98065192"/>
<dbReference type="PANTHER" id="PTHR35596:SF1">
    <property type="entry name" value="MICROBIAL-TYPE PARG CATALYTIC DOMAIN-CONTAINING PROTEIN"/>
    <property type="match status" value="1"/>
</dbReference>
<comment type="caution">
    <text evidence="2">The sequence shown here is derived from an EMBL/GenBank/DDBJ whole genome shotgun (WGS) entry which is preliminary data.</text>
</comment>
<gene>
    <name evidence="2" type="ORF">A6J39_015050</name>
</gene>
<evidence type="ECO:0000313" key="3">
    <source>
        <dbReference type="Proteomes" id="UP000192511"/>
    </source>
</evidence>